<gene>
    <name evidence="2" type="ORF">HNR50_001711</name>
</gene>
<reference evidence="2 3" key="1">
    <citation type="submission" date="2020-08" db="EMBL/GenBank/DDBJ databases">
        <title>Genomic Encyclopedia of Type Strains, Phase IV (KMG-IV): sequencing the most valuable type-strain genomes for metagenomic binning, comparative biology and taxonomic classification.</title>
        <authorList>
            <person name="Goeker M."/>
        </authorList>
    </citation>
    <scope>NUCLEOTIDE SEQUENCE [LARGE SCALE GENOMIC DNA]</scope>
    <source>
        <strain evidence="2 3">DSM 2461</strain>
    </source>
</reference>
<evidence type="ECO:0000313" key="3">
    <source>
        <dbReference type="Proteomes" id="UP000587760"/>
    </source>
</evidence>
<dbReference type="PANTHER" id="PTHR34387">
    <property type="entry name" value="SLR1258 PROTEIN"/>
    <property type="match status" value="1"/>
</dbReference>
<dbReference type="Proteomes" id="UP000587760">
    <property type="component" value="Unassembled WGS sequence"/>
</dbReference>
<dbReference type="RefSeq" id="WP_184745844.1">
    <property type="nucleotide sequence ID" value="NZ_JACHGJ010000002.1"/>
</dbReference>
<dbReference type="InterPro" id="IPR052022">
    <property type="entry name" value="26kDa_periplasmic_antigen"/>
</dbReference>
<name>A0A841R850_9SPIO</name>
<dbReference type="InterPro" id="IPR007497">
    <property type="entry name" value="SIMPL/DUF541"/>
</dbReference>
<comment type="caution">
    <text evidence="2">The sequence shown here is derived from an EMBL/GenBank/DDBJ whole genome shotgun (WGS) entry which is preliminary data.</text>
</comment>
<accession>A0A841R850</accession>
<feature type="chain" id="PRO_5032741152" description="DUF541 domain-containing protein" evidence="1">
    <location>
        <begin position="20"/>
        <end position="238"/>
    </location>
</feature>
<protein>
    <recommendedName>
        <fullName evidence="4">DUF541 domain-containing protein</fullName>
    </recommendedName>
</protein>
<evidence type="ECO:0000256" key="1">
    <source>
        <dbReference type="SAM" id="SignalP"/>
    </source>
</evidence>
<evidence type="ECO:0000313" key="2">
    <source>
        <dbReference type="EMBL" id="MBB6480053.1"/>
    </source>
</evidence>
<keyword evidence="1" id="KW-0732">Signal</keyword>
<proteinExistence type="predicted"/>
<dbReference type="AlphaFoldDB" id="A0A841R850"/>
<dbReference type="PANTHER" id="PTHR34387:SF1">
    <property type="entry name" value="PERIPLASMIC IMMUNOGENIC PROTEIN"/>
    <property type="match status" value="1"/>
</dbReference>
<keyword evidence="3" id="KW-1185">Reference proteome</keyword>
<dbReference type="Pfam" id="PF04402">
    <property type="entry name" value="SIMPL"/>
    <property type="match status" value="1"/>
</dbReference>
<dbReference type="EMBL" id="JACHGJ010000002">
    <property type="protein sequence ID" value="MBB6480053.1"/>
    <property type="molecule type" value="Genomic_DNA"/>
</dbReference>
<dbReference type="PROSITE" id="PS51257">
    <property type="entry name" value="PROKAR_LIPOPROTEIN"/>
    <property type="match status" value="1"/>
</dbReference>
<feature type="signal peptide" evidence="1">
    <location>
        <begin position="1"/>
        <end position="19"/>
    </location>
</feature>
<dbReference type="Gene3D" id="3.30.70.2970">
    <property type="entry name" value="Protein of unknown function (DUF541), domain 2"/>
    <property type="match status" value="1"/>
</dbReference>
<dbReference type="GO" id="GO:0006974">
    <property type="term" value="P:DNA damage response"/>
    <property type="evidence" value="ECO:0007669"/>
    <property type="project" value="TreeGrafter"/>
</dbReference>
<evidence type="ECO:0008006" key="4">
    <source>
        <dbReference type="Google" id="ProtNLM"/>
    </source>
</evidence>
<organism evidence="2 3">
    <name type="scientific">Spirochaeta isovalerica</name>
    <dbReference type="NCBI Taxonomy" id="150"/>
    <lineage>
        <taxon>Bacteria</taxon>
        <taxon>Pseudomonadati</taxon>
        <taxon>Spirochaetota</taxon>
        <taxon>Spirochaetia</taxon>
        <taxon>Spirochaetales</taxon>
        <taxon>Spirochaetaceae</taxon>
        <taxon>Spirochaeta</taxon>
    </lineage>
</organism>
<dbReference type="Gene3D" id="3.30.110.170">
    <property type="entry name" value="Protein of unknown function (DUF541), domain 1"/>
    <property type="match status" value="1"/>
</dbReference>
<sequence length="238" mass="25526">MKKIFMILPALLLFSCGLAKESGTISVSGSGSVMAAPDTAQLVLTVSEKAKTTKEAQNLANGKISLVTETLNGAGIDMKNIATSAIRFSKDYIWNDQTRRNEIIGQVVSQTVTVKFNDLDGSPSLLASVLDSLGSIDGIEIGNLMFSIAYPQEYYIEARRLAFEKAKQKAYELSDYAGLKLGRAVSITETGTGNLPYGGYGMVQRNVAVMEYEGAAPSEVPGGEIPISYDISIVFETN</sequence>